<keyword evidence="1" id="KW-0677">Repeat</keyword>
<protein>
    <recommendedName>
        <fullName evidence="4">Nephrocystin 3-like N-terminal domain-containing protein</fullName>
    </recommendedName>
</protein>
<dbReference type="PROSITE" id="PS50297">
    <property type="entry name" value="ANK_REP_REGION"/>
    <property type="match status" value="6"/>
</dbReference>
<gene>
    <name evidence="5" type="ORF">MAPG_04679</name>
</gene>
<feature type="repeat" description="ANK" evidence="3">
    <location>
        <begin position="1670"/>
        <end position="1702"/>
    </location>
</feature>
<dbReference type="Pfam" id="PF00023">
    <property type="entry name" value="Ank"/>
    <property type="match status" value="1"/>
</dbReference>
<feature type="non-terminal residue" evidence="5">
    <location>
        <position position="2089"/>
    </location>
</feature>
<dbReference type="Gene3D" id="1.25.40.20">
    <property type="entry name" value="Ankyrin repeat-containing domain"/>
    <property type="match status" value="5"/>
</dbReference>
<dbReference type="InterPro" id="IPR002110">
    <property type="entry name" value="Ankyrin_rpt"/>
</dbReference>
<evidence type="ECO:0000256" key="3">
    <source>
        <dbReference type="PROSITE-ProRule" id="PRU00023"/>
    </source>
</evidence>
<dbReference type="Pfam" id="PF24883">
    <property type="entry name" value="NPHP3_N"/>
    <property type="match status" value="1"/>
</dbReference>
<evidence type="ECO:0000259" key="4">
    <source>
        <dbReference type="Pfam" id="PF24883"/>
    </source>
</evidence>
<reference evidence="5" key="2">
    <citation type="submission" date="2011-03" db="EMBL/GenBank/DDBJ databases">
        <title>Annotation of Magnaporthe poae ATCC 64411.</title>
        <authorList>
            <person name="Ma L.-J."/>
            <person name="Dead R."/>
            <person name="Young S.K."/>
            <person name="Zeng Q."/>
            <person name="Gargeya S."/>
            <person name="Fitzgerald M."/>
            <person name="Haas B."/>
            <person name="Abouelleil A."/>
            <person name="Alvarado L."/>
            <person name="Arachchi H.M."/>
            <person name="Berlin A."/>
            <person name="Brown A."/>
            <person name="Chapman S.B."/>
            <person name="Chen Z."/>
            <person name="Dunbar C."/>
            <person name="Freedman E."/>
            <person name="Gearin G."/>
            <person name="Gellesch M."/>
            <person name="Goldberg J."/>
            <person name="Griggs A."/>
            <person name="Gujja S."/>
            <person name="Heiman D."/>
            <person name="Howarth C."/>
            <person name="Larson L."/>
            <person name="Lui A."/>
            <person name="MacDonald P.J.P."/>
            <person name="Mehta T."/>
            <person name="Montmayeur A."/>
            <person name="Murphy C."/>
            <person name="Neiman D."/>
            <person name="Pearson M."/>
            <person name="Priest M."/>
            <person name="Roberts A."/>
            <person name="Saif S."/>
            <person name="Shea T."/>
            <person name="Shenoy N."/>
            <person name="Sisk P."/>
            <person name="Stolte C."/>
            <person name="Sykes S."/>
            <person name="Yandava C."/>
            <person name="Wortman J."/>
            <person name="Nusbaum C."/>
            <person name="Birren B."/>
        </authorList>
    </citation>
    <scope>NUCLEOTIDE SEQUENCE</scope>
    <source>
        <strain evidence="5">ATCC 64411</strain>
    </source>
</reference>
<feature type="repeat" description="ANK" evidence="3">
    <location>
        <begin position="1992"/>
        <end position="2017"/>
    </location>
</feature>
<dbReference type="VEuPathDB" id="FungiDB:MAPG_04679"/>
<dbReference type="InterPro" id="IPR027417">
    <property type="entry name" value="P-loop_NTPase"/>
</dbReference>
<feature type="repeat" description="ANK" evidence="3">
    <location>
        <begin position="1637"/>
        <end position="1669"/>
    </location>
</feature>
<dbReference type="SMART" id="SM00248">
    <property type="entry name" value="ANK"/>
    <property type="match status" value="17"/>
</dbReference>
<evidence type="ECO:0000256" key="1">
    <source>
        <dbReference type="ARBA" id="ARBA00022737"/>
    </source>
</evidence>
<keyword evidence="2 3" id="KW-0040">ANK repeat</keyword>
<evidence type="ECO:0000313" key="5">
    <source>
        <dbReference type="EMBL" id="KLU85657.1"/>
    </source>
</evidence>
<feature type="repeat" description="ANK" evidence="3">
    <location>
        <begin position="1959"/>
        <end position="1991"/>
    </location>
</feature>
<feature type="repeat" description="ANK" evidence="3">
    <location>
        <begin position="1925"/>
        <end position="1949"/>
    </location>
</feature>
<dbReference type="PROSITE" id="PS50088">
    <property type="entry name" value="ANK_REPEAT"/>
    <property type="match status" value="6"/>
</dbReference>
<feature type="repeat" description="ANK" evidence="3">
    <location>
        <begin position="1031"/>
        <end position="1066"/>
    </location>
</feature>
<dbReference type="SUPFAM" id="SSF48403">
    <property type="entry name" value="Ankyrin repeat"/>
    <property type="match status" value="3"/>
</dbReference>
<dbReference type="PANTHER" id="PTHR24198">
    <property type="entry name" value="ANKYRIN REPEAT AND PROTEIN KINASE DOMAIN-CONTAINING PROTEIN"/>
    <property type="match status" value="1"/>
</dbReference>
<dbReference type="SUPFAM" id="SSF52540">
    <property type="entry name" value="P-loop containing nucleoside triphosphate hydrolases"/>
    <property type="match status" value="1"/>
</dbReference>
<accession>A0A0H2TQ52</accession>
<name>A0A0H2TQ52_MAGP6</name>
<dbReference type="InterPro" id="IPR056884">
    <property type="entry name" value="NPHP3-like_N"/>
</dbReference>
<sequence length="2089" mass="230893">MASSMAASARSRLAKLDEEAEDAYVLLAETSKESQTPLAHDSKELLESLERMSVAIRLLSLRLRRLDHPEREVPPPPGPYDLGRLAACQETLSGLVQALRIRTSSSIDPDHVARAHWIVENTLTNLLIALQLSRYSLVLGILSGRPQAPPARRPSAITFPAFITIRIPEQSKPGHRILDALCGTDHSTARALELLDSRCPGTAEWIFTAHSGVKDWMQGMHPLLHLSGSPGCGKSVIAAAIVNQLAQKATTPTSSLCYFLVDPRMPGNLTTILGTLLAQVMAQSLQAYSVAEALFAIPEEESDNPTTRALQFHQNPLDGETTRWVHYKDPQVLAEILRAAMRSFSKNYVVIDGIDHLSPEDQNGLVGLLCTLDWTHTQILIMSRPIELEVINSQDRIAQEWEYNCCPVSASSDDLRIFIKKTADKLALQQLSGQALPRPLRSEFLDETADSLAESQNFQYVQYQLWYLQIQDSAEGQSPCKLPLPQSNSWDLTYAAMMDAIVEREIKFKGQHSKSSASETSNRSFFEAVSLALAPDADTLQALEPASDLEARFGFYFDAFLVEKTTTVPLGLAGLGTSKTSASVTQYSHRHWTFIEYLITLGHGALPNMSLQKASTSLALAALRYVGFAEFKQPVGELKLLQKQAYERRIHRPFYSLAAGWLPEMLKGADCAQLTSHLLNLFDPTDRDSYITIFLEYVDHHFPWVYELTSLSHTPGALVELVEELATGRLSAFHIAVTLGLPDVCRRITSVCRKSDVATVLDTTTAYGSPLALALLGPKAFAISDSETWRDFFVPLRWGQTSVSSIDVRGTVFYLLEQRASCSSEFPSRAGEGLSSLGPSALMRCAFLNDADLFIYLMKAAKVRPPIRLDSTFIQVLNDIFFPDHGAHATPAVLYNTLARYQLRSLSPDSRVFLDKICEYVMDRQIDLVLNPPGLRENSESEEEDSDLLLAAVWNCAFRYGLACARFPQEPGDPETARRPIDCSDQQYAKLRERNLREFQPYQMLRLMQDPRWDVNQPLENRGSETRDENAGQTALHVTVENEGEVAYMLAKLLIRSGANVAARDARGRTPLHVAEGERMLKLLLDNGAESQAQDSDGRTVWHVAAANNDVRTLRELVMWHRPESEMLVEALRCVTKQGRTPLAEAIAFFHERPRWVNVQSPELVDHAAADVILPLCKGDRLTFQSDVPLVHLAAEWGRDTLLVALDEAGAIERGVLTTGNETPFHFLNVGASQSFTETLSRVYGTESLTLLSSSGKSAAEAFMDRLVELAPPSGDASNPRPQAAEQQQVDAAVFRTLLVPAVVRSKDSEGRTFWERFCYNILVVYCHTFREAQSAAVDTLFRFIEVLNETDAIKFHEEQTQATAFLPLATAVWTKSKFIPPWFSIPCVAVLLKTGKLGAAGTDENIILTLKWAISSGKSRLMELLLQRGASVHAPARGHSVLEEFHRYDMPMFQVVLQHAEKDKLNTLNKHGRAPIHNLVGELDANDRRGSGTTGRSAKITALVNAGANVDLLTDDRMSPVILAAMKSNQESAKTLLDLGADTSITLPDGLDISLAASSRGCVQILRKLMSLKDFPARDWARRFSITVSLAKEAWKKRIYQGCNALHIAALNCQVGSLRFYLEEKLIPIGDPCFDHRMTALHFAAIGGASDAIRYLVAQGADLNARDVTGLTPLHVGVQARHPDSVRTLLQLGADKTLRDREGRTPLLLAIQWNVHLCYNLLKEDPQANASVDSKQSTEGQASSPVRTIKGMRHLAEALENSVMTGDMNALSFVLKDGCPADSTMPSCGECSALGLAVWAAKHHVTKYLLDKGAKRFTMRCQKHTFAGVSALFQAAGPRPPMPPRSQVLQNCLKPLLNVALRDGINWFNSHFTPLHIAVQQTNPTAVTVVLKHLASNSAAYRLAFRPKPKAVTLLFADDEYHMEPTTALHMAAMGNSVDIMRILFDRGGADVNGVDWELSTPLHRAVRNEHYAGIRLLLERGALTNTRDRDGYTPLMRAARAGRVDLCQLLITQGAADPTVRDLDGMSLLSCCAEKSSSPALFEYLSGPEVGLDPYARDKTTYSPLHDAMLNLGMTAYVFSGRWDFDR</sequence>
<dbReference type="Gene3D" id="3.40.50.300">
    <property type="entry name" value="P-loop containing nucleotide triphosphate hydrolases"/>
    <property type="match status" value="1"/>
</dbReference>
<dbReference type="InterPro" id="IPR036770">
    <property type="entry name" value="Ankyrin_rpt-contain_sf"/>
</dbReference>
<dbReference type="OrthoDB" id="1577640at2759"/>
<dbReference type="Pfam" id="PF12796">
    <property type="entry name" value="Ank_2"/>
    <property type="match status" value="3"/>
</dbReference>
<feature type="domain" description="Nephrocystin 3-like N-terminal" evidence="4">
    <location>
        <begin position="201"/>
        <end position="384"/>
    </location>
</feature>
<dbReference type="EMBL" id="GL876968">
    <property type="protein sequence ID" value="KLU85657.1"/>
    <property type="molecule type" value="Genomic_DNA"/>
</dbReference>
<reference evidence="5" key="1">
    <citation type="submission" date="2010-05" db="EMBL/GenBank/DDBJ databases">
        <title>The Genome Sequence of Magnaporthe poae strain ATCC 64411.</title>
        <authorList>
            <consortium name="The Broad Institute Genome Sequencing Platform"/>
            <consortium name="Broad Institute Genome Sequencing Center for Infectious Disease"/>
            <person name="Ma L.-J."/>
            <person name="Dead R."/>
            <person name="Young S."/>
            <person name="Zeng Q."/>
            <person name="Koehrsen M."/>
            <person name="Alvarado L."/>
            <person name="Berlin A."/>
            <person name="Chapman S.B."/>
            <person name="Chen Z."/>
            <person name="Freedman E."/>
            <person name="Gellesch M."/>
            <person name="Goldberg J."/>
            <person name="Griggs A."/>
            <person name="Gujja S."/>
            <person name="Heilman E.R."/>
            <person name="Heiman D."/>
            <person name="Hepburn T."/>
            <person name="Howarth C."/>
            <person name="Jen D."/>
            <person name="Larson L."/>
            <person name="Mehta T."/>
            <person name="Neiman D."/>
            <person name="Pearson M."/>
            <person name="Roberts A."/>
            <person name="Saif S."/>
            <person name="Shea T."/>
            <person name="Shenoy N."/>
            <person name="Sisk P."/>
            <person name="Stolte C."/>
            <person name="Sykes S."/>
            <person name="Walk T."/>
            <person name="White J."/>
            <person name="Yandava C."/>
            <person name="Haas B."/>
            <person name="Nusbaum C."/>
            <person name="Birren B."/>
        </authorList>
    </citation>
    <scope>NUCLEOTIDE SEQUENCE</scope>
    <source>
        <strain evidence="5">ATCC 64411</strain>
    </source>
</reference>
<dbReference type="PANTHER" id="PTHR24198:SF165">
    <property type="entry name" value="ANKYRIN REPEAT-CONTAINING PROTEIN-RELATED"/>
    <property type="match status" value="1"/>
</dbReference>
<evidence type="ECO:0000256" key="2">
    <source>
        <dbReference type="ARBA" id="ARBA00023043"/>
    </source>
</evidence>
<organism evidence="5">
    <name type="scientific">Magnaporthiopsis poae (strain ATCC 64411 / 73-15)</name>
    <name type="common">Kentucky bluegrass fungus</name>
    <name type="synonym">Magnaporthe poae</name>
    <dbReference type="NCBI Taxonomy" id="644358"/>
    <lineage>
        <taxon>Eukaryota</taxon>
        <taxon>Fungi</taxon>
        <taxon>Dikarya</taxon>
        <taxon>Ascomycota</taxon>
        <taxon>Pezizomycotina</taxon>
        <taxon>Sordariomycetes</taxon>
        <taxon>Sordariomycetidae</taxon>
        <taxon>Magnaporthales</taxon>
        <taxon>Magnaporthaceae</taxon>
        <taxon>Magnaporthiopsis</taxon>
    </lineage>
</organism>
<proteinExistence type="predicted"/>